<dbReference type="Pfam" id="PF01253">
    <property type="entry name" value="SUI1"/>
    <property type="match status" value="1"/>
</dbReference>
<keyword evidence="4" id="KW-1185">Reference proteome</keyword>
<dbReference type="GO" id="GO:0003735">
    <property type="term" value="F:structural constituent of ribosome"/>
    <property type="evidence" value="ECO:0007669"/>
    <property type="project" value="InterPro"/>
</dbReference>
<sequence length="145" mass="15727">MPKRGKKGQEETEQERRPPDLTLASFLTGSLASQSVQNSSKNSEASTSKTEPELGLLEEQTGTETLGFFVKRTKKGKLPISYENRAKGKKVTVIGNVSGDPSILLQELKKKIGAGGVVRGDCVEIQGDHQAVVESFLKSHRSCLK</sequence>
<dbReference type="EMBL" id="JARQWQ010000073">
    <property type="protein sequence ID" value="KAK2553952.1"/>
    <property type="molecule type" value="Genomic_DNA"/>
</dbReference>
<reference evidence="3" key="1">
    <citation type="journal article" date="2023" name="G3 (Bethesda)">
        <title>Whole genome assembly and annotation of the endangered Caribbean coral Acropora cervicornis.</title>
        <authorList>
            <person name="Selwyn J.D."/>
            <person name="Vollmer S.V."/>
        </authorList>
    </citation>
    <scope>NUCLEOTIDE SEQUENCE</scope>
    <source>
        <strain evidence="3">K2</strain>
    </source>
</reference>
<feature type="compositionally biased region" description="Basic and acidic residues" evidence="1">
    <location>
        <begin position="7"/>
        <end position="19"/>
    </location>
</feature>
<dbReference type="GO" id="GO:0005840">
    <property type="term" value="C:ribosome"/>
    <property type="evidence" value="ECO:0007669"/>
    <property type="project" value="InterPro"/>
</dbReference>
<feature type="compositionally biased region" description="Polar residues" evidence="1">
    <location>
        <begin position="25"/>
        <end position="49"/>
    </location>
</feature>
<dbReference type="PROSITE" id="PS50296">
    <property type="entry name" value="SUI1"/>
    <property type="match status" value="1"/>
</dbReference>
<evidence type="ECO:0000256" key="1">
    <source>
        <dbReference type="SAM" id="MobiDB-lite"/>
    </source>
</evidence>
<reference evidence="3" key="2">
    <citation type="journal article" date="2023" name="Science">
        <title>Genomic signatures of disease resistance in endangered staghorn corals.</title>
        <authorList>
            <person name="Vollmer S.V."/>
            <person name="Selwyn J.D."/>
            <person name="Despard B.A."/>
            <person name="Roesel C.L."/>
        </authorList>
    </citation>
    <scope>NUCLEOTIDE SEQUENCE</scope>
    <source>
        <strain evidence="3">K2</strain>
    </source>
</reference>
<dbReference type="Gene3D" id="3.30.780.10">
    <property type="entry name" value="SUI1-like domain"/>
    <property type="match status" value="1"/>
</dbReference>
<dbReference type="InterPro" id="IPR036877">
    <property type="entry name" value="SUI1_dom_sf"/>
</dbReference>
<evidence type="ECO:0000313" key="3">
    <source>
        <dbReference type="EMBL" id="KAK2553952.1"/>
    </source>
</evidence>
<protein>
    <recommendedName>
        <fullName evidence="2">SUI1 domain-containing protein</fullName>
    </recommendedName>
</protein>
<accession>A0AAD9UY31</accession>
<gene>
    <name evidence="3" type="ORF">P5673_024655</name>
</gene>
<dbReference type="Proteomes" id="UP001249851">
    <property type="component" value="Unassembled WGS sequence"/>
</dbReference>
<evidence type="ECO:0000259" key="2">
    <source>
        <dbReference type="PROSITE" id="PS50296"/>
    </source>
</evidence>
<dbReference type="AlphaFoldDB" id="A0AAD9UY31"/>
<dbReference type="SUPFAM" id="SSF55159">
    <property type="entry name" value="eIF1-like"/>
    <property type="match status" value="1"/>
</dbReference>
<comment type="caution">
    <text evidence="3">The sequence shown here is derived from an EMBL/GenBank/DDBJ whole genome shotgun (WGS) entry which is preliminary data.</text>
</comment>
<feature type="domain" description="SUI1" evidence="2">
    <location>
        <begin position="78"/>
        <end position="141"/>
    </location>
</feature>
<proteinExistence type="predicted"/>
<dbReference type="InterPro" id="IPR001950">
    <property type="entry name" value="SUI1"/>
</dbReference>
<feature type="region of interest" description="Disordered" evidence="1">
    <location>
        <begin position="1"/>
        <end position="57"/>
    </location>
</feature>
<evidence type="ECO:0000313" key="4">
    <source>
        <dbReference type="Proteomes" id="UP001249851"/>
    </source>
</evidence>
<organism evidence="3 4">
    <name type="scientific">Acropora cervicornis</name>
    <name type="common">Staghorn coral</name>
    <dbReference type="NCBI Taxonomy" id="6130"/>
    <lineage>
        <taxon>Eukaryota</taxon>
        <taxon>Metazoa</taxon>
        <taxon>Cnidaria</taxon>
        <taxon>Anthozoa</taxon>
        <taxon>Hexacorallia</taxon>
        <taxon>Scleractinia</taxon>
        <taxon>Astrocoeniina</taxon>
        <taxon>Acroporidae</taxon>
        <taxon>Acropora</taxon>
    </lineage>
</organism>
<dbReference type="GO" id="GO:0003743">
    <property type="term" value="F:translation initiation factor activity"/>
    <property type="evidence" value="ECO:0007669"/>
    <property type="project" value="InterPro"/>
</dbReference>
<name>A0AAD9UY31_ACRCE</name>